<organism evidence="8 9">
    <name type="scientific">Streptomyces radiopugnans</name>
    <dbReference type="NCBI Taxonomy" id="403935"/>
    <lineage>
        <taxon>Bacteria</taxon>
        <taxon>Bacillati</taxon>
        <taxon>Actinomycetota</taxon>
        <taxon>Actinomycetes</taxon>
        <taxon>Kitasatosporales</taxon>
        <taxon>Streptomycetaceae</taxon>
        <taxon>Streptomyces</taxon>
    </lineage>
</organism>
<evidence type="ECO:0000256" key="5">
    <source>
        <dbReference type="SAM" id="MobiDB-lite"/>
    </source>
</evidence>
<feature type="region of interest" description="Disordered" evidence="5">
    <location>
        <begin position="182"/>
        <end position="211"/>
    </location>
</feature>
<evidence type="ECO:0000256" key="1">
    <source>
        <dbReference type="ARBA" id="ARBA00004442"/>
    </source>
</evidence>
<feature type="signal peptide" evidence="6">
    <location>
        <begin position="1"/>
        <end position="39"/>
    </location>
</feature>
<dbReference type="InterPro" id="IPR006665">
    <property type="entry name" value="OmpA-like"/>
</dbReference>
<reference evidence="8 9" key="1">
    <citation type="submission" date="2016-10" db="EMBL/GenBank/DDBJ databases">
        <authorList>
            <person name="de Groot N.N."/>
        </authorList>
    </citation>
    <scope>NUCLEOTIDE SEQUENCE [LARGE SCALE GENOMIC DNA]</scope>
    <source>
        <strain evidence="8 9">CGMCC 4.3519</strain>
    </source>
</reference>
<dbReference type="Proteomes" id="UP000199055">
    <property type="component" value="Unassembled WGS sequence"/>
</dbReference>
<proteinExistence type="predicted"/>
<dbReference type="PANTHER" id="PTHR30329">
    <property type="entry name" value="STATOR ELEMENT OF FLAGELLAR MOTOR COMPLEX"/>
    <property type="match status" value="1"/>
</dbReference>
<keyword evidence="3" id="KW-0998">Cell outer membrane</keyword>
<comment type="subcellular location">
    <subcellularLocation>
        <location evidence="1">Cell outer membrane</location>
    </subcellularLocation>
</comment>
<evidence type="ECO:0000256" key="6">
    <source>
        <dbReference type="SAM" id="SignalP"/>
    </source>
</evidence>
<gene>
    <name evidence="8" type="ORF">SAMN05216481_11120</name>
</gene>
<dbReference type="PRINTS" id="PR01021">
    <property type="entry name" value="OMPADOMAIN"/>
</dbReference>
<evidence type="ECO:0000313" key="9">
    <source>
        <dbReference type="Proteomes" id="UP000199055"/>
    </source>
</evidence>
<accession>A0A1H9HEK3</accession>
<keyword evidence="9" id="KW-1185">Reference proteome</keyword>
<dbReference type="InterPro" id="IPR050330">
    <property type="entry name" value="Bact_OuterMem_StrucFunc"/>
</dbReference>
<dbReference type="CDD" id="cd07185">
    <property type="entry name" value="OmpA_C-like"/>
    <property type="match status" value="1"/>
</dbReference>
<dbReference type="InterPro" id="IPR036737">
    <property type="entry name" value="OmpA-like_sf"/>
</dbReference>
<dbReference type="PROSITE" id="PS51123">
    <property type="entry name" value="OMPA_2"/>
    <property type="match status" value="1"/>
</dbReference>
<dbReference type="STRING" id="403935.SAMN05216481_11120"/>
<evidence type="ECO:0000256" key="4">
    <source>
        <dbReference type="PROSITE-ProRule" id="PRU00473"/>
    </source>
</evidence>
<dbReference type="GO" id="GO:0009279">
    <property type="term" value="C:cell outer membrane"/>
    <property type="evidence" value="ECO:0007669"/>
    <property type="project" value="UniProtKB-SubCell"/>
</dbReference>
<keyword evidence="2 4" id="KW-0472">Membrane</keyword>
<dbReference type="RefSeq" id="WP_093661131.1">
    <property type="nucleotide sequence ID" value="NZ_FOET01000011.1"/>
</dbReference>
<dbReference type="Gene3D" id="3.30.1330.60">
    <property type="entry name" value="OmpA-like domain"/>
    <property type="match status" value="1"/>
</dbReference>
<evidence type="ECO:0000256" key="2">
    <source>
        <dbReference type="ARBA" id="ARBA00023136"/>
    </source>
</evidence>
<keyword evidence="6" id="KW-0732">Signal</keyword>
<dbReference type="Pfam" id="PF00691">
    <property type="entry name" value="OmpA"/>
    <property type="match status" value="1"/>
</dbReference>
<name>A0A1H9HEK3_9ACTN</name>
<protein>
    <submittedName>
        <fullName evidence="8">Outer membrane protein OmpA</fullName>
    </submittedName>
</protein>
<feature type="chain" id="PRO_5011749455" evidence="6">
    <location>
        <begin position="40"/>
        <end position="211"/>
    </location>
</feature>
<evidence type="ECO:0000256" key="3">
    <source>
        <dbReference type="ARBA" id="ARBA00023237"/>
    </source>
</evidence>
<dbReference type="EMBL" id="FOET01000011">
    <property type="protein sequence ID" value="SEQ60823.1"/>
    <property type="molecule type" value="Genomic_DNA"/>
</dbReference>
<evidence type="ECO:0000259" key="7">
    <source>
        <dbReference type="PROSITE" id="PS51123"/>
    </source>
</evidence>
<dbReference type="PANTHER" id="PTHR30329:SF21">
    <property type="entry name" value="LIPOPROTEIN YIAD-RELATED"/>
    <property type="match status" value="1"/>
</dbReference>
<feature type="domain" description="OmpA-like" evidence="7">
    <location>
        <begin position="94"/>
        <end position="211"/>
    </location>
</feature>
<dbReference type="AlphaFoldDB" id="A0A1H9HEK3"/>
<evidence type="ECO:0000313" key="8">
    <source>
        <dbReference type="EMBL" id="SEQ60823.1"/>
    </source>
</evidence>
<sequence length="211" mass="22540">MTITRTAALVRAHRHAVTLTCSAVLAVGLSVATVPTALADGPTPSAGSVFEGEIDAGDPDLMLGDGGTLAEPKVLEIKQIVGDEAGEEQREDSPSNTKFTLQAEVLFGRDSAKLSSEANDRIRGIAEEIEEQGATEVNVFGYTDNLGSYEHGKVLSKKRAEAVHKQLLKDLGSGITFSIRGYSEDNPIADNSTEEGRKKNRRVEISFPRGD</sequence>
<dbReference type="SUPFAM" id="SSF103088">
    <property type="entry name" value="OmpA-like"/>
    <property type="match status" value="1"/>
</dbReference>
<dbReference type="InterPro" id="IPR006664">
    <property type="entry name" value="OMP_bac"/>
</dbReference>